<feature type="domain" description="TLDc" evidence="6">
    <location>
        <begin position="43"/>
        <end position="228"/>
    </location>
</feature>
<dbReference type="AlphaFoldDB" id="A0A0H5C2W1"/>
<reference evidence="8" key="1">
    <citation type="journal article" date="2015" name="J. Biotechnol.">
        <title>The structure of the Cyberlindnera jadinii genome and its relation to Candida utilis analyzed by the occurrence of single nucleotide polymorphisms.</title>
        <authorList>
            <person name="Rupp O."/>
            <person name="Brinkrolf K."/>
            <person name="Buerth C."/>
            <person name="Kunigo M."/>
            <person name="Schneider J."/>
            <person name="Jaenicke S."/>
            <person name="Goesmann A."/>
            <person name="Puehler A."/>
            <person name="Jaeger K.-E."/>
            <person name="Ernst J.F."/>
        </authorList>
    </citation>
    <scope>NUCLEOTIDE SEQUENCE [LARGE SCALE GENOMIC DNA]</scope>
    <source>
        <strain evidence="8">ATCC 18201 / CBS 1600 / BCRC 20928 / JCM 3617 / NBRC 0987 / NRRL Y-1542</strain>
    </source>
</reference>
<evidence type="ECO:0000313" key="8">
    <source>
        <dbReference type="Proteomes" id="UP000038830"/>
    </source>
</evidence>
<keyword evidence="3" id="KW-0496">Mitochondrion</keyword>
<comment type="subcellular location">
    <subcellularLocation>
        <location evidence="1">Mitochondrion</location>
    </subcellularLocation>
</comment>
<dbReference type="SMART" id="SM00584">
    <property type="entry name" value="TLDc"/>
    <property type="match status" value="1"/>
</dbReference>
<dbReference type="InterPro" id="IPR006571">
    <property type="entry name" value="TLDc_dom"/>
</dbReference>
<dbReference type="Pfam" id="PF07534">
    <property type="entry name" value="TLD"/>
    <property type="match status" value="1"/>
</dbReference>
<dbReference type="Proteomes" id="UP000038830">
    <property type="component" value="Unassembled WGS sequence"/>
</dbReference>
<evidence type="ECO:0000259" key="6">
    <source>
        <dbReference type="PROSITE" id="PS51886"/>
    </source>
</evidence>
<protein>
    <recommendedName>
        <fullName evidence="4">Oxidation resistance protein 1</fullName>
    </recommendedName>
</protein>
<dbReference type="EMBL" id="CDQK01000002">
    <property type="protein sequence ID" value="CEP21962.1"/>
    <property type="molecule type" value="Genomic_DNA"/>
</dbReference>
<dbReference type="PROSITE" id="PS51886">
    <property type="entry name" value="TLDC"/>
    <property type="match status" value="1"/>
</dbReference>
<gene>
    <name evidence="7" type="primary">OXR1</name>
    <name evidence="7" type="ORF">BN1211_2187</name>
</gene>
<dbReference type="GO" id="GO:0006979">
    <property type="term" value="P:response to oxidative stress"/>
    <property type="evidence" value="ECO:0007669"/>
    <property type="project" value="TreeGrafter"/>
</dbReference>
<comment type="similarity">
    <text evidence="2">Belongs to the OXR1 family.</text>
</comment>
<dbReference type="GO" id="GO:0005739">
    <property type="term" value="C:mitochondrion"/>
    <property type="evidence" value="ECO:0007669"/>
    <property type="project" value="UniProtKB-SubCell"/>
</dbReference>
<evidence type="ECO:0000256" key="3">
    <source>
        <dbReference type="ARBA" id="ARBA00023128"/>
    </source>
</evidence>
<dbReference type="PANTHER" id="PTHR23354:SF62">
    <property type="entry name" value="MUSTARD, ISOFORM V"/>
    <property type="match status" value="1"/>
</dbReference>
<sequence>MSFFKRKSKSPSPSAQPSNIDTYVPPPPIPIELDGYSQTTKNRLMSTELAEDIRNILPMRYQVRTNWHLVYSLEQHGASLHTLYRMMKPLTRYDKNGYILVIRDLKNSQFGCFVNEYLHPTDLRRFYGNGECFLWKSKRQGDDVAEEMGGEANHIQFKAFPYTGLNDFIIYCTSEFLSLGGGDGHYGLWCDADLMTGVSDQSLTFGNEPLSEEGTKFNIIGLEVWRVG</sequence>
<accession>A0A0H5C2W1</accession>
<proteinExistence type="inferred from homology"/>
<evidence type="ECO:0000256" key="1">
    <source>
        <dbReference type="ARBA" id="ARBA00004173"/>
    </source>
</evidence>
<feature type="region of interest" description="Disordered" evidence="5">
    <location>
        <begin position="1"/>
        <end position="26"/>
    </location>
</feature>
<evidence type="ECO:0000256" key="2">
    <source>
        <dbReference type="ARBA" id="ARBA00009540"/>
    </source>
</evidence>
<dbReference type="PANTHER" id="PTHR23354">
    <property type="entry name" value="NUCLEOLAR PROTEIN 7/ESTROGEN RECEPTOR COACTIVATOR-RELATED"/>
    <property type="match status" value="1"/>
</dbReference>
<evidence type="ECO:0000256" key="4">
    <source>
        <dbReference type="ARBA" id="ARBA00040604"/>
    </source>
</evidence>
<dbReference type="GO" id="GO:0005634">
    <property type="term" value="C:nucleus"/>
    <property type="evidence" value="ECO:0007669"/>
    <property type="project" value="TreeGrafter"/>
</dbReference>
<evidence type="ECO:0000256" key="5">
    <source>
        <dbReference type="SAM" id="MobiDB-lite"/>
    </source>
</evidence>
<organism evidence="7 8">
    <name type="scientific">Cyberlindnera jadinii (strain ATCC 18201 / CBS 1600 / BCRC 20928 / JCM 3617 / NBRC 0987 / NRRL Y-1542)</name>
    <name type="common">Torula yeast</name>
    <name type="synonym">Candida utilis</name>
    <dbReference type="NCBI Taxonomy" id="983966"/>
    <lineage>
        <taxon>Eukaryota</taxon>
        <taxon>Fungi</taxon>
        <taxon>Dikarya</taxon>
        <taxon>Ascomycota</taxon>
        <taxon>Saccharomycotina</taxon>
        <taxon>Saccharomycetes</taxon>
        <taxon>Phaffomycetales</taxon>
        <taxon>Phaffomycetaceae</taxon>
        <taxon>Cyberlindnera</taxon>
    </lineage>
</organism>
<name>A0A0H5C2W1_CYBJN</name>
<evidence type="ECO:0000313" key="7">
    <source>
        <dbReference type="EMBL" id="CEP21962.1"/>
    </source>
</evidence>